<protein>
    <submittedName>
        <fullName evidence="1">Uncharacterized protein</fullName>
    </submittedName>
</protein>
<organism evidence="1 2">
    <name type="scientific">Cryobacterium gelidum</name>
    <dbReference type="NCBI Taxonomy" id="1259164"/>
    <lineage>
        <taxon>Bacteria</taxon>
        <taxon>Bacillati</taxon>
        <taxon>Actinomycetota</taxon>
        <taxon>Actinomycetes</taxon>
        <taxon>Micrococcales</taxon>
        <taxon>Microbacteriaceae</taxon>
        <taxon>Cryobacterium</taxon>
    </lineage>
</organism>
<dbReference type="RefSeq" id="WP_134551786.1">
    <property type="nucleotide sequence ID" value="NZ_SOHL01000016.1"/>
</dbReference>
<dbReference type="AlphaFoldDB" id="A0A4R9AWB1"/>
<gene>
    <name evidence="1" type="ORF">E3T50_10565</name>
</gene>
<name>A0A4R9AWB1_9MICO</name>
<reference evidence="1 2" key="1">
    <citation type="submission" date="2019-03" db="EMBL/GenBank/DDBJ databases">
        <title>Genomics of glacier-inhabiting Cryobacterium strains.</title>
        <authorList>
            <person name="Liu Q."/>
            <person name="Xin Y.-H."/>
        </authorList>
    </citation>
    <scope>NUCLEOTIDE SEQUENCE [LARGE SCALE GENOMIC DNA]</scope>
    <source>
        <strain evidence="1 2">Hz16</strain>
    </source>
</reference>
<sequence length="128" mass="13850">MTTEAKGLIGQAGWVKRCGAQGAGHIHVVDVRASDYFGPEVPGPAHLGKSFFTAVPRSKTAHVVGKPQLAHSWSYLPDIVTTLIATTPVDVWDFCPGGALVFARTRSISAKLSTTSNYQWIKRFAARR</sequence>
<accession>A0A4R9AWB1</accession>
<evidence type="ECO:0000313" key="1">
    <source>
        <dbReference type="EMBL" id="TFD70300.1"/>
    </source>
</evidence>
<proteinExistence type="predicted"/>
<dbReference type="EMBL" id="SOHL01000016">
    <property type="protein sequence ID" value="TFD70300.1"/>
    <property type="molecule type" value="Genomic_DNA"/>
</dbReference>
<comment type="caution">
    <text evidence="1">The sequence shown here is derived from an EMBL/GenBank/DDBJ whole genome shotgun (WGS) entry which is preliminary data.</text>
</comment>
<keyword evidence="2" id="KW-1185">Reference proteome</keyword>
<dbReference type="Proteomes" id="UP000297983">
    <property type="component" value="Unassembled WGS sequence"/>
</dbReference>
<evidence type="ECO:0000313" key="2">
    <source>
        <dbReference type="Proteomes" id="UP000297983"/>
    </source>
</evidence>